<evidence type="ECO:0000313" key="7">
    <source>
        <dbReference type="EMBL" id="JAC78432.1"/>
    </source>
</evidence>
<dbReference type="Pfam" id="PF08312">
    <property type="entry name" value="cwf21"/>
    <property type="match status" value="1"/>
</dbReference>
<dbReference type="Pfam" id="PF00076">
    <property type="entry name" value="RRM_1"/>
    <property type="match status" value="1"/>
</dbReference>
<dbReference type="Gene3D" id="1.25.40.90">
    <property type="match status" value="1"/>
</dbReference>
<dbReference type="InterPro" id="IPR006569">
    <property type="entry name" value="CID_dom"/>
</dbReference>
<feature type="compositionally biased region" description="Basic and acidic residues" evidence="3">
    <location>
        <begin position="826"/>
        <end position="942"/>
    </location>
</feature>
<evidence type="ECO:0000256" key="1">
    <source>
        <dbReference type="ARBA" id="ARBA00022884"/>
    </source>
</evidence>
<dbReference type="InterPro" id="IPR051485">
    <property type="entry name" value="SR-CTD_assoc_factor"/>
</dbReference>
<dbReference type="Pfam" id="PF01805">
    <property type="entry name" value="Surp"/>
    <property type="match status" value="1"/>
</dbReference>
<dbReference type="Gene3D" id="6.10.140.420">
    <property type="match status" value="1"/>
</dbReference>
<dbReference type="InterPro" id="IPR012677">
    <property type="entry name" value="Nucleotide-bd_a/b_plait_sf"/>
</dbReference>
<feature type="region of interest" description="Disordered" evidence="3">
    <location>
        <begin position="55"/>
        <end position="165"/>
    </location>
</feature>
<dbReference type="InterPro" id="IPR008942">
    <property type="entry name" value="ENTH_VHS"/>
</dbReference>
<feature type="compositionally biased region" description="Basic and acidic residues" evidence="3">
    <location>
        <begin position="429"/>
        <end position="442"/>
    </location>
</feature>
<feature type="region of interest" description="Disordered" evidence="3">
    <location>
        <begin position="804"/>
        <end position="993"/>
    </location>
</feature>
<evidence type="ECO:0000259" key="6">
    <source>
        <dbReference type="PROSITE" id="PS51391"/>
    </source>
</evidence>
<dbReference type="PANTHER" id="PTHR23140:SF0">
    <property type="entry name" value="U2 SNRNP-ASSOCIATED SURP MOTIF-CONTAINING PROTEIN"/>
    <property type="match status" value="1"/>
</dbReference>
<organism evidence="7">
    <name type="scientific">Tetraselmis sp. GSL018</name>
    <dbReference type="NCBI Taxonomy" id="582737"/>
    <lineage>
        <taxon>Eukaryota</taxon>
        <taxon>Viridiplantae</taxon>
        <taxon>Chlorophyta</taxon>
        <taxon>core chlorophytes</taxon>
        <taxon>Chlorodendrophyceae</taxon>
        <taxon>Chlorodendrales</taxon>
        <taxon>Chlorodendraceae</taxon>
        <taxon>Tetraselmis</taxon>
    </lineage>
</organism>
<feature type="compositionally biased region" description="Basic and acidic residues" evidence="3">
    <location>
        <begin position="638"/>
        <end position="650"/>
    </location>
</feature>
<dbReference type="InterPro" id="IPR035979">
    <property type="entry name" value="RBD_domain_sf"/>
</dbReference>
<feature type="compositionally biased region" description="Basic and acidic residues" evidence="3">
    <location>
        <begin position="94"/>
        <end position="143"/>
    </location>
</feature>
<dbReference type="SMART" id="SM00648">
    <property type="entry name" value="SWAP"/>
    <property type="match status" value="1"/>
</dbReference>
<dbReference type="PROSITE" id="PS50102">
    <property type="entry name" value="RRM"/>
    <property type="match status" value="1"/>
</dbReference>
<accession>A0A061RZU8</accession>
<evidence type="ECO:0000259" key="4">
    <source>
        <dbReference type="PROSITE" id="PS50102"/>
    </source>
</evidence>
<feature type="compositionally biased region" description="Basic residues" evidence="3">
    <location>
        <begin position="943"/>
        <end position="952"/>
    </location>
</feature>
<feature type="domain" description="SURP motif" evidence="5">
    <location>
        <begin position="333"/>
        <end position="376"/>
    </location>
</feature>
<protein>
    <submittedName>
        <fullName evidence="7">U2-associated protein SR140</fullName>
    </submittedName>
</protein>
<dbReference type="CDD" id="cd21371">
    <property type="entry name" value="cwf21_RRC1-like"/>
    <property type="match status" value="1"/>
</dbReference>
<dbReference type="SMART" id="SM01115">
    <property type="entry name" value="cwf21"/>
    <property type="match status" value="1"/>
</dbReference>
<dbReference type="AlphaFoldDB" id="A0A061RZU8"/>
<feature type="compositionally biased region" description="Polar residues" evidence="3">
    <location>
        <begin position="739"/>
        <end position="749"/>
    </location>
</feature>
<dbReference type="SUPFAM" id="SSF109905">
    <property type="entry name" value="Surp module (SWAP domain)"/>
    <property type="match status" value="1"/>
</dbReference>
<gene>
    <name evidence="7" type="primary">SR140</name>
    <name evidence="7" type="ORF">TSPGSL018_15135</name>
</gene>
<keyword evidence="1 2" id="KW-0694">RNA-binding</keyword>
<feature type="compositionally biased region" description="Low complexity" evidence="3">
    <location>
        <begin position="64"/>
        <end position="84"/>
    </location>
</feature>
<feature type="domain" description="RRM" evidence="4">
    <location>
        <begin position="170"/>
        <end position="251"/>
    </location>
</feature>
<name>A0A061RZU8_9CHLO</name>
<feature type="compositionally biased region" description="Basic and acidic residues" evidence="3">
    <location>
        <begin position="984"/>
        <end position="993"/>
    </location>
</feature>
<evidence type="ECO:0000256" key="2">
    <source>
        <dbReference type="PROSITE-ProRule" id="PRU00176"/>
    </source>
</evidence>
<dbReference type="SMART" id="SM00360">
    <property type="entry name" value="RRM"/>
    <property type="match status" value="1"/>
</dbReference>
<feature type="region of interest" description="Disordered" evidence="3">
    <location>
        <begin position="410"/>
        <end position="442"/>
    </location>
</feature>
<evidence type="ECO:0000259" key="5">
    <source>
        <dbReference type="PROSITE" id="PS50128"/>
    </source>
</evidence>
<proteinExistence type="predicted"/>
<dbReference type="PROSITE" id="PS51391">
    <property type="entry name" value="CID"/>
    <property type="match status" value="1"/>
</dbReference>
<evidence type="ECO:0000256" key="3">
    <source>
        <dbReference type="SAM" id="MobiDB-lite"/>
    </source>
</evidence>
<dbReference type="SUPFAM" id="SSF54928">
    <property type="entry name" value="RNA-binding domain, RBD"/>
    <property type="match status" value="1"/>
</dbReference>
<dbReference type="Gene3D" id="1.10.10.790">
    <property type="entry name" value="Surp module"/>
    <property type="match status" value="1"/>
</dbReference>
<dbReference type="PROSITE" id="PS50128">
    <property type="entry name" value="SURP"/>
    <property type="match status" value="1"/>
</dbReference>
<feature type="compositionally biased region" description="Basic residues" evidence="3">
    <location>
        <begin position="969"/>
        <end position="980"/>
    </location>
</feature>
<dbReference type="Gene3D" id="3.30.70.330">
    <property type="match status" value="1"/>
</dbReference>
<feature type="compositionally biased region" description="Basic and acidic residues" evidence="3">
    <location>
        <begin position="953"/>
        <end position="968"/>
    </location>
</feature>
<dbReference type="Pfam" id="PF04818">
    <property type="entry name" value="CID"/>
    <property type="match status" value="1"/>
</dbReference>
<dbReference type="GO" id="GO:0003723">
    <property type="term" value="F:RNA binding"/>
    <property type="evidence" value="ECO:0007669"/>
    <property type="project" value="UniProtKB-UniRule"/>
</dbReference>
<dbReference type="InterPro" id="IPR000504">
    <property type="entry name" value="RRM_dom"/>
</dbReference>
<feature type="region of interest" description="Disordered" evidence="3">
    <location>
        <begin position="633"/>
        <end position="767"/>
    </location>
</feature>
<sequence>MGKEAVAFSVVRKKNPFQKHKEEEKSKKEREEAEAAALYEEFVASFEADESGAKTFVRGETIQPGSAPSSTSSGSKKSGKYVPSFLPPNFGGAKKPEKKDEKSVFVTSKPDKSKPKGIDTVLEEIKRDQERREERAKTGERGRSTAFDVQPSEGPHHQHGSFDDGDPFTTNLYVGNLSPEVDETVLKKEFGQFGPIASVKVMWPRSEEERRRGRNCGFVAFMTRDAAQAAKDSLSNKILHDQELRIGWGKAVPLPAVPIYPPPEGLAAGQMAPTLPRPAAPWSAAVPPPRGSSGFSGPTSVVAEMSEKPPDPDHVGAGPDIKVIIPEPRERFVIDTLADYVSVDGSDFEQAVMEKEKNNPEYFFLYDLESAGHAYYRWRLYSLMQGDSLRSWRIAPFVMVAGSARWLPPPMTSESQGAPLTAAQGGGGRSKDRSKPLSETQRDRFEDMLRGITLERESIREAMAFCLDNADSAQEIVEILTEALTLPETPAVLKVARLFLVSDVLHNSTAPVKNASNFRTRLQESMPDIFESLSECYRACDSRITQETLRRYILRVLRVWRGWYIFSDDFLNGLQATFLYIGSQAADSAPSNEELVEELGGLSDESLERRCRFSGLSTSGGREAMTGRLLGLDGYLGGDREQATGHRSNEDAPAGAVPPSEGGSVSEGERQAPVRAVPKPKRRAPTASVSKWAIMDDMDDPAKADESDGSDIFSSDEDQKQQPDQAQQPSDGGGGAAEVSSNPRSSDQGPATKPLDPEEDERRRAQLRQVEVEVMVFREGLEEQGVDKAEIEARTAAKREELIAALNSSGNEEAKDAEMSAAEAAPKAEAERTGATTADKKLPAPAKDSRDTEKKRERERSDLGTSRRERDSGKEGAAEREKEGDRGRERDSDRGRDREADRGRDRERDRDSDRGRERDSDRGRGDRDRERERDRERDAKERSSRRRSRSPARRREASPSSRRRDSGRPRSRSRSPKRSRSSPSRRDSGRSRQ</sequence>
<dbReference type="InterPro" id="IPR000061">
    <property type="entry name" value="Surp"/>
</dbReference>
<dbReference type="GO" id="GO:0006396">
    <property type="term" value="P:RNA processing"/>
    <property type="evidence" value="ECO:0007669"/>
    <property type="project" value="InterPro"/>
</dbReference>
<feature type="domain" description="CID" evidence="6">
    <location>
        <begin position="437"/>
        <end position="582"/>
    </location>
</feature>
<reference evidence="7" key="1">
    <citation type="submission" date="2014-05" db="EMBL/GenBank/DDBJ databases">
        <title>The transcriptome of the halophilic microalga Tetraselmis sp. GSL018 isolated from the Great Salt Lake, Utah.</title>
        <authorList>
            <person name="Jinkerson R.E."/>
            <person name="D'Adamo S."/>
            <person name="Posewitz M.C."/>
        </authorList>
    </citation>
    <scope>NUCLEOTIDE SEQUENCE</scope>
    <source>
        <strain evidence="7">GSL018</strain>
    </source>
</reference>
<dbReference type="EMBL" id="GBEZ01006997">
    <property type="protein sequence ID" value="JAC78432.1"/>
    <property type="molecule type" value="Transcribed_RNA"/>
</dbReference>
<dbReference type="InterPro" id="IPR035967">
    <property type="entry name" value="SWAP/Surp_sf"/>
</dbReference>
<dbReference type="InterPro" id="IPR013170">
    <property type="entry name" value="mRNA_splic_Cwf21_dom"/>
</dbReference>
<dbReference type="SMART" id="SM00582">
    <property type="entry name" value="RPR"/>
    <property type="match status" value="1"/>
</dbReference>
<dbReference type="GO" id="GO:0005634">
    <property type="term" value="C:nucleus"/>
    <property type="evidence" value="ECO:0007669"/>
    <property type="project" value="TreeGrafter"/>
</dbReference>
<feature type="region of interest" description="Disordered" evidence="3">
    <location>
        <begin position="1"/>
        <end position="32"/>
    </location>
</feature>
<feature type="compositionally biased region" description="Basic and acidic residues" evidence="3">
    <location>
        <begin position="19"/>
        <end position="32"/>
    </location>
</feature>
<dbReference type="PANTHER" id="PTHR23140">
    <property type="entry name" value="RNA PROCESSING PROTEIN LD23810P"/>
    <property type="match status" value="1"/>
</dbReference>
<dbReference type="InterPro" id="IPR047491">
    <property type="entry name" value="RRC1-like_cwf21"/>
</dbReference>